<keyword evidence="4" id="KW-1185">Reference proteome</keyword>
<dbReference type="Pfam" id="PF01782">
    <property type="entry name" value="RimM"/>
    <property type="match status" value="1"/>
</dbReference>
<dbReference type="NCBIfam" id="TIGR02273">
    <property type="entry name" value="16S_RimM"/>
    <property type="match status" value="1"/>
</dbReference>
<dbReference type="Pfam" id="PF24986">
    <property type="entry name" value="PRC_RimM"/>
    <property type="match status" value="1"/>
</dbReference>
<dbReference type="HAMAP" id="MF_00014">
    <property type="entry name" value="Ribosome_mat_RimM"/>
    <property type="match status" value="1"/>
</dbReference>
<comment type="caution">
    <text evidence="3">The sequence shown here is derived from an EMBL/GenBank/DDBJ whole genome shotgun (WGS) entry which is preliminary data.</text>
</comment>
<dbReference type="GO" id="GO:0003977">
    <property type="term" value="F:UDP-N-acetylglucosamine diphosphorylase activity"/>
    <property type="evidence" value="ECO:0007669"/>
    <property type="project" value="TreeGrafter"/>
</dbReference>
<dbReference type="InterPro" id="IPR002676">
    <property type="entry name" value="RimM_N"/>
</dbReference>
<evidence type="ECO:0000313" key="4">
    <source>
        <dbReference type="Proteomes" id="UP000187609"/>
    </source>
</evidence>
<dbReference type="SMR" id="A0A314KL46"/>
<dbReference type="Gramene" id="OIT29967">
    <property type="protein sequence ID" value="OIT29967"/>
    <property type="gene ID" value="A4A49_20601"/>
</dbReference>
<dbReference type="Proteomes" id="UP000187609">
    <property type="component" value="Unassembled WGS sequence"/>
</dbReference>
<dbReference type="STRING" id="49451.A0A314KL46"/>
<sequence length="659" mass="74698">MQGCAALSFCSNAISSAPVGLFFTQTLTLPFRNQSIGSSFPAQSSFKIFHVRQSTLPLLHCTATEEILEASETEGNFVETGYIYSVHGLQGEVRVKATTDFPELRFSEPGRRWLRQQVSGREMVQEIELVEGRGHPGQKSWILRFHEINTIEQAQKLVGSTVLVKDEDRPVLEEGEFYTRDLVGMRVFLKETREPVGTVINVFNSGASDLLHVELDSNISLDRNGKQRLEGGASGPLVWVPFVEAIVPTVDLSKREMLITPPKGLLELNIRADERSKKERRQLEWKERKKFQKRLIAAKKKLHEMEQDHIFHGFRYGEKGQRSFLADQIVDVNSMLLQHALQNMKMPYKRWSFPDFVNALEVSNTLKISKEFLSKENVEHSSICSKVQEQGRGLISCGKVAIVLALGEMLGRSSIPEPVGSHNNEDIAYLHIKALVDDSLRLLKTEDQLSVPLILVCPAESIEYLKQLFMDHDYFSFNSEKVWFLEEEKLPVVTASQEEESKHKILMKSPWEILQQPAGSAGIVTLLSSQNLLEHLHVMGVEYIQVCSENQECINGEMLLGFTSSREANAGIQVFRDAGYSEERFNMVFSIDFAKKLTKKIDKLQFEAILKPNQYVEMVDRDWVDVIPSSPNSYEFHSSIYSCLNTCPPSKVCFVDITA</sequence>
<dbReference type="InterPro" id="IPR011033">
    <property type="entry name" value="PRC_barrel-like_sf"/>
</dbReference>
<dbReference type="InterPro" id="IPR029044">
    <property type="entry name" value="Nucleotide-diphossugar_trans"/>
</dbReference>
<dbReference type="InterPro" id="IPR039741">
    <property type="entry name" value="UDP-sugar_pyrophosphorylase"/>
</dbReference>
<evidence type="ECO:0000259" key="2">
    <source>
        <dbReference type="Pfam" id="PF24986"/>
    </source>
</evidence>
<evidence type="ECO:0000313" key="3">
    <source>
        <dbReference type="EMBL" id="OIT29967.1"/>
    </source>
</evidence>
<proteinExistence type="inferred from homology"/>
<dbReference type="Gene3D" id="2.30.30.240">
    <property type="entry name" value="PRC-barrel domain"/>
    <property type="match status" value="1"/>
</dbReference>
<evidence type="ECO:0000259" key="1">
    <source>
        <dbReference type="Pfam" id="PF01782"/>
    </source>
</evidence>
<dbReference type="InterPro" id="IPR011961">
    <property type="entry name" value="RimM"/>
</dbReference>
<dbReference type="InterPro" id="IPR056792">
    <property type="entry name" value="PRC_RimM"/>
</dbReference>
<dbReference type="GO" id="GO:0006048">
    <property type="term" value="P:UDP-N-acetylglucosamine biosynthetic process"/>
    <property type="evidence" value="ECO:0007669"/>
    <property type="project" value="TreeGrafter"/>
</dbReference>
<dbReference type="SUPFAM" id="SSF50447">
    <property type="entry name" value="Translation proteins"/>
    <property type="match status" value="1"/>
</dbReference>
<gene>
    <name evidence="3" type="ORF">A4A49_20601</name>
</gene>
<feature type="domain" description="Ribosome maturation factor RimM PRC barrel" evidence="2">
    <location>
        <begin position="181"/>
        <end position="265"/>
    </location>
</feature>
<dbReference type="OrthoDB" id="532420at2759"/>
<organism evidence="3 4">
    <name type="scientific">Nicotiana attenuata</name>
    <name type="common">Coyote tobacco</name>
    <dbReference type="NCBI Taxonomy" id="49451"/>
    <lineage>
        <taxon>Eukaryota</taxon>
        <taxon>Viridiplantae</taxon>
        <taxon>Streptophyta</taxon>
        <taxon>Embryophyta</taxon>
        <taxon>Tracheophyta</taxon>
        <taxon>Spermatophyta</taxon>
        <taxon>Magnoliopsida</taxon>
        <taxon>eudicotyledons</taxon>
        <taxon>Gunneridae</taxon>
        <taxon>Pentapetalae</taxon>
        <taxon>asterids</taxon>
        <taxon>lamiids</taxon>
        <taxon>Solanales</taxon>
        <taxon>Solanaceae</taxon>
        <taxon>Nicotianoideae</taxon>
        <taxon>Nicotianeae</taxon>
        <taxon>Nicotiana</taxon>
    </lineage>
</organism>
<protein>
    <submittedName>
        <fullName evidence="3">Uncharacterized protein</fullName>
    </submittedName>
</protein>
<dbReference type="PANTHER" id="PTHR11952">
    <property type="entry name" value="UDP- GLUCOSE PYROPHOSPHORYLASE"/>
    <property type="match status" value="1"/>
</dbReference>
<dbReference type="InterPro" id="IPR036976">
    <property type="entry name" value="RimM_N_sf"/>
</dbReference>
<dbReference type="PANTHER" id="PTHR11952:SF10">
    <property type="entry name" value="16S RRNA PROCESSING PROTEIN RIMM FAMILY"/>
    <property type="match status" value="1"/>
</dbReference>
<dbReference type="AlphaFoldDB" id="A0A314KL46"/>
<feature type="domain" description="RimM N-terminal" evidence="1">
    <location>
        <begin position="80"/>
        <end position="167"/>
    </location>
</feature>
<dbReference type="Gene3D" id="2.40.30.60">
    <property type="entry name" value="RimM"/>
    <property type="match status" value="1"/>
</dbReference>
<dbReference type="GO" id="GO:0006364">
    <property type="term" value="P:rRNA processing"/>
    <property type="evidence" value="ECO:0007669"/>
    <property type="project" value="InterPro"/>
</dbReference>
<reference evidence="3" key="1">
    <citation type="submission" date="2016-11" db="EMBL/GenBank/DDBJ databases">
        <title>The genome of Nicotiana attenuata.</title>
        <authorList>
            <person name="Xu S."/>
            <person name="Brockmoeller T."/>
            <person name="Gaquerel E."/>
            <person name="Navarro A."/>
            <person name="Kuhl H."/>
            <person name="Gase K."/>
            <person name="Ling Z."/>
            <person name="Zhou W."/>
            <person name="Kreitzer C."/>
            <person name="Stanke M."/>
            <person name="Tang H."/>
            <person name="Lyons E."/>
            <person name="Pandey P."/>
            <person name="Pandey S.P."/>
            <person name="Timmermann B."/>
            <person name="Baldwin I.T."/>
        </authorList>
    </citation>
    <scope>NUCLEOTIDE SEQUENCE [LARGE SCALE GENOMIC DNA]</scope>
    <source>
        <strain evidence="3">UT</strain>
    </source>
</reference>
<dbReference type="InterPro" id="IPR009000">
    <property type="entry name" value="Transl_B-barrel_sf"/>
</dbReference>
<dbReference type="Gene3D" id="3.90.550.10">
    <property type="entry name" value="Spore Coat Polysaccharide Biosynthesis Protein SpsA, Chain A"/>
    <property type="match status" value="1"/>
</dbReference>
<dbReference type="FunFam" id="2.30.30.240:FF:000002">
    <property type="entry name" value="Ribosome maturation factor rimM"/>
    <property type="match status" value="1"/>
</dbReference>
<dbReference type="SUPFAM" id="SSF50346">
    <property type="entry name" value="PRC-barrel domain"/>
    <property type="match status" value="1"/>
</dbReference>
<accession>A0A314KL46</accession>
<dbReference type="GO" id="GO:0005840">
    <property type="term" value="C:ribosome"/>
    <property type="evidence" value="ECO:0007669"/>
    <property type="project" value="InterPro"/>
</dbReference>
<dbReference type="EMBL" id="MJEQ01001637">
    <property type="protein sequence ID" value="OIT29967.1"/>
    <property type="molecule type" value="Genomic_DNA"/>
</dbReference>
<dbReference type="KEGG" id="nau:109210634"/>
<dbReference type="SUPFAM" id="SSF53448">
    <property type="entry name" value="Nucleotide-diphospho-sugar transferases"/>
    <property type="match status" value="1"/>
</dbReference>
<name>A0A314KL46_NICAT</name>
<dbReference type="GO" id="GO:0043022">
    <property type="term" value="F:ribosome binding"/>
    <property type="evidence" value="ECO:0007669"/>
    <property type="project" value="InterPro"/>
</dbReference>